<evidence type="ECO:0000259" key="1">
    <source>
        <dbReference type="PROSITE" id="PS51729"/>
    </source>
</evidence>
<evidence type="ECO:0000313" key="2">
    <source>
        <dbReference type="EMBL" id="THV23489.1"/>
    </source>
</evidence>
<organism evidence="2 3">
    <name type="scientific">Glycomyces paridis</name>
    <dbReference type="NCBI Taxonomy" id="2126555"/>
    <lineage>
        <taxon>Bacteria</taxon>
        <taxon>Bacillati</taxon>
        <taxon>Actinomycetota</taxon>
        <taxon>Actinomycetes</taxon>
        <taxon>Glycomycetales</taxon>
        <taxon>Glycomycetaceae</taxon>
        <taxon>Glycomyces</taxon>
    </lineage>
</organism>
<dbReference type="InterPro" id="IPR031165">
    <property type="entry name" value="GNAT_YJDJ"/>
</dbReference>
<dbReference type="RefSeq" id="WP_136532068.1">
    <property type="nucleotide sequence ID" value="NZ_STGX01000022.1"/>
</dbReference>
<name>A0A4S8P6U3_9ACTN</name>
<dbReference type="EMBL" id="STGX01000022">
    <property type="protein sequence ID" value="THV23489.1"/>
    <property type="molecule type" value="Genomic_DNA"/>
</dbReference>
<comment type="caution">
    <text evidence="2">The sequence shown here is derived from an EMBL/GenBank/DDBJ whole genome shotgun (WGS) entry which is preliminary data.</text>
</comment>
<feature type="domain" description="N-acetyltransferase" evidence="1">
    <location>
        <begin position="6"/>
        <end position="92"/>
    </location>
</feature>
<keyword evidence="3" id="KW-1185">Reference proteome</keyword>
<dbReference type="PANTHER" id="PTHR31435">
    <property type="entry name" value="PROTEIN NATD1"/>
    <property type="match status" value="1"/>
</dbReference>
<dbReference type="InterPro" id="IPR045057">
    <property type="entry name" value="Gcn5-rel_NAT"/>
</dbReference>
<dbReference type="InterPro" id="IPR016181">
    <property type="entry name" value="Acyl_CoA_acyltransferase"/>
</dbReference>
<dbReference type="Pfam" id="PF14542">
    <property type="entry name" value="Acetyltransf_CG"/>
    <property type="match status" value="1"/>
</dbReference>
<sequence>MSIEVTDAPDRSRYEAHEGDVLLGFAEYTRDGGRITFTHTVVEDVAKGRGVASAIARSSLDEARAAGLRVRPLCPFYARWIENHPDYADLVDPEDRPAWPL</sequence>
<reference evidence="2 3" key="1">
    <citation type="journal article" date="2018" name="Int. J. Syst. Evol. Microbiol.">
        <title>Glycomyces paridis sp. nov., isolated from the medicinal plant Paris polyphylla.</title>
        <authorList>
            <person name="Fang X.M."/>
            <person name="Bai J.L."/>
            <person name="Su J."/>
            <person name="Zhao L.L."/>
            <person name="Liu H.Y."/>
            <person name="Ma B.P."/>
            <person name="Zhang Y.Q."/>
            <person name="Yu L.Y."/>
        </authorList>
    </citation>
    <scope>NUCLEOTIDE SEQUENCE [LARGE SCALE GENOMIC DNA]</scope>
    <source>
        <strain evidence="2 3">CPCC 204357</strain>
    </source>
</reference>
<dbReference type="Gene3D" id="3.40.630.30">
    <property type="match status" value="1"/>
</dbReference>
<dbReference type="AlphaFoldDB" id="A0A4S8P6U3"/>
<dbReference type="PANTHER" id="PTHR31435:SF10">
    <property type="entry name" value="BSR4717 PROTEIN"/>
    <property type="match status" value="1"/>
</dbReference>
<accession>A0A4S8P6U3</accession>
<gene>
    <name evidence="2" type="ORF">E9998_23095</name>
</gene>
<dbReference type="GO" id="GO:0016740">
    <property type="term" value="F:transferase activity"/>
    <property type="evidence" value="ECO:0007669"/>
    <property type="project" value="UniProtKB-KW"/>
</dbReference>
<evidence type="ECO:0000313" key="3">
    <source>
        <dbReference type="Proteomes" id="UP000305792"/>
    </source>
</evidence>
<keyword evidence="2" id="KW-0808">Transferase</keyword>
<dbReference type="PROSITE" id="PS51729">
    <property type="entry name" value="GNAT_YJDJ"/>
    <property type="match status" value="1"/>
</dbReference>
<dbReference type="OrthoDB" id="5405911at2"/>
<dbReference type="Proteomes" id="UP000305792">
    <property type="component" value="Unassembled WGS sequence"/>
</dbReference>
<dbReference type="SUPFAM" id="SSF55729">
    <property type="entry name" value="Acyl-CoA N-acyltransferases (Nat)"/>
    <property type="match status" value="1"/>
</dbReference>
<proteinExistence type="predicted"/>
<protein>
    <submittedName>
        <fullName evidence="2">N-acetyltransferase</fullName>
    </submittedName>
</protein>